<proteinExistence type="predicted"/>
<dbReference type="GO" id="GO:0006355">
    <property type="term" value="P:regulation of DNA-templated transcription"/>
    <property type="evidence" value="ECO:0007669"/>
    <property type="project" value="InterPro"/>
</dbReference>
<protein>
    <submittedName>
        <fullName evidence="2">Helix-turn-helix transcriptional regulator</fullName>
    </submittedName>
</protein>
<name>A0A7J5AKN3_9FLAO</name>
<dbReference type="Proteomes" id="UP000490922">
    <property type="component" value="Unassembled WGS sequence"/>
</dbReference>
<dbReference type="EMBL" id="WAEM01000001">
    <property type="protein sequence ID" value="KAB1158136.1"/>
    <property type="molecule type" value="Genomic_DNA"/>
</dbReference>
<dbReference type="SUPFAM" id="SSF46894">
    <property type="entry name" value="C-terminal effector domain of the bipartite response regulators"/>
    <property type="match status" value="1"/>
</dbReference>
<comment type="caution">
    <text evidence="2">The sequence shown here is derived from an EMBL/GenBank/DDBJ whole genome shotgun (WGS) entry which is preliminary data.</text>
</comment>
<evidence type="ECO:0000259" key="1">
    <source>
        <dbReference type="PROSITE" id="PS50043"/>
    </source>
</evidence>
<accession>A0A7J5AKN3</accession>
<sequence>MTSVMSNLTFLTSNLTLLMSNLGLYDVKFDVLDAKFDVPDVKLDVADVKFGVLDVKLYVADVKLGVFGPLREKKILKLIAEDFDTKETAEKLFVSVNTVGNQRGKMIDTLRVRDTTALVQTAKMAGMI</sequence>
<dbReference type="InterPro" id="IPR000792">
    <property type="entry name" value="Tscrpt_reg_LuxR_C"/>
</dbReference>
<dbReference type="InterPro" id="IPR036388">
    <property type="entry name" value="WH-like_DNA-bd_sf"/>
</dbReference>
<dbReference type="InterPro" id="IPR016032">
    <property type="entry name" value="Sig_transdc_resp-reg_C-effctor"/>
</dbReference>
<reference evidence="2 3" key="1">
    <citation type="submission" date="2019-09" db="EMBL/GenBank/DDBJ databases">
        <title>Flavobacterium sp. nov., isolated from glacier ice.</title>
        <authorList>
            <person name="Liu Q."/>
        </authorList>
    </citation>
    <scope>NUCLEOTIDE SEQUENCE [LARGE SCALE GENOMIC DNA]</scope>
    <source>
        <strain evidence="2 3">NBRC 112527</strain>
    </source>
</reference>
<dbReference type="OrthoDB" id="965844at2"/>
<dbReference type="PROSITE" id="PS50043">
    <property type="entry name" value="HTH_LUXR_2"/>
    <property type="match status" value="1"/>
</dbReference>
<dbReference type="AlphaFoldDB" id="A0A7J5AKN3"/>
<evidence type="ECO:0000313" key="2">
    <source>
        <dbReference type="EMBL" id="KAB1158136.1"/>
    </source>
</evidence>
<dbReference type="Gene3D" id="1.10.10.10">
    <property type="entry name" value="Winged helix-like DNA-binding domain superfamily/Winged helix DNA-binding domain"/>
    <property type="match status" value="1"/>
</dbReference>
<gene>
    <name evidence="2" type="ORF">F6464_03375</name>
</gene>
<dbReference type="Pfam" id="PF00196">
    <property type="entry name" value="GerE"/>
    <property type="match status" value="1"/>
</dbReference>
<organism evidence="2 3">
    <name type="scientific">Flavobacterium luteum</name>
    <dbReference type="NCBI Taxonomy" id="2026654"/>
    <lineage>
        <taxon>Bacteria</taxon>
        <taxon>Pseudomonadati</taxon>
        <taxon>Bacteroidota</taxon>
        <taxon>Flavobacteriia</taxon>
        <taxon>Flavobacteriales</taxon>
        <taxon>Flavobacteriaceae</taxon>
        <taxon>Flavobacterium</taxon>
    </lineage>
</organism>
<feature type="domain" description="HTH luxR-type" evidence="1">
    <location>
        <begin position="60"/>
        <end position="126"/>
    </location>
</feature>
<dbReference type="GO" id="GO:0003677">
    <property type="term" value="F:DNA binding"/>
    <property type="evidence" value="ECO:0007669"/>
    <property type="project" value="InterPro"/>
</dbReference>
<keyword evidence="3" id="KW-1185">Reference proteome</keyword>
<dbReference type="SMART" id="SM00421">
    <property type="entry name" value="HTH_LUXR"/>
    <property type="match status" value="1"/>
</dbReference>
<evidence type="ECO:0000313" key="3">
    <source>
        <dbReference type="Proteomes" id="UP000490922"/>
    </source>
</evidence>